<dbReference type="EMBL" id="CAEZXR010000155">
    <property type="protein sequence ID" value="CAB4709772.1"/>
    <property type="molecule type" value="Genomic_DNA"/>
</dbReference>
<dbReference type="InterPro" id="IPR000719">
    <property type="entry name" value="Prot_kinase_dom"/>
</dbReference>
<dbReference type="GO" id="GO:0004672">
    <property type="term" value="F:protein kinase activity"/>
    <property type="evidence" value="ECO:0007669"/>
    <property type="project" value="InterPro"/>
</dbReference>
<feature type="domain" description="Protein kinase" evidence="1">
    <location>
        <begin position="32"/>
        <end position="329"/>
    </location>
</feature>
<dbReference type="Gene3D" id="3.90.1200.10">
    <property type="match status" value="1"/>
</dbReference>
<dbReference type="SUPFAM" id="SSF56112">
    <property type="entry name" value="Protein kinase-like (PK-like)"/>
    <property type="match status" value="1"/>
</dbReference>
<dbReference type="InterPro" id="IPR002575">
    <property type="entry name" value="Aminoglycoside_PTrfase"/>
</dbReference>
<evidence type="ECO:0000259" key="1">
    <source>
        <dbReference type="PROSITE" id="PS50011"/>
    </source>
</evidence>
<reference evidence="2" key="1">
    <citation type="submission" date="2020-05" db="EMBL/GenBank/DDBJ databases">
        <authorList>
            <person name="Chiriac C."/>
            <person name="Salcher M."/>
            <person name="Ghai R."/>
            <person name="Kavagutti S V."/>
        </authorList>
    </citation>
    <scope>NUCLEOTIDE SEQUENCE</scope>
</reference>
<name>A0A6J6QGW3_9ZZZZ</name>
<sequence>MTPRATGVRAPYDAVPVAVRAWVDSVLGSPVVTVAEQVGGMSPGCATRVTCADGTRAFVKAVGAELNPDSPTLFRREILALTLIGSHQSWADLMASYDDGAWVALVLEDIEGRHPDLADDTDMDLLLGAVDSLGVLLGERVPDPPRPAPWSGEGPRPAALFRPGLCDLSETFRDWLDAFDQAHELPAGQVPSWVIERQTVLRPGVAALLDQPTDRLVHFDIRDDNLLVRPTGELVFLDWGATGIGPDWLDPLLARLERVHLPWFDASVVRSPALARAGDGTVTSWLVGMGVTLAWRAHTQVVVGLPTLQAFRRAESARFLSAAARRLGI</sequence>
<dbReference type="Gene3D" id="3.30.200.20">
    <property type="entry name" value="Phosphorylase Kinase, domain 1"/>
    <property type="match status" value="1"/>
</dbReference>
<dbReference type="GO" id="GO:0005524">
    <property type="term" value="F:ATP binding"/>
    <property type="evidence" value="ECO:0007669"/>
    <property type="project" value="InterPro"/>
</dbReference>
<dbReference type="AlphaFoldDB" id="A0A6J6QGW3"/>
<proteinExistence type="predicted"/>
<gene>
    <name evidence="2" type="ORF">UFOPK2579_01384</name>
</gene>
<dbReference type="PROSITE" id="PS50011">
    <property type="entry name" value="PROTEIN_KINASE_DOM"/>
    <property type="match status" value="1"/>
</dbReference>
<dbReference type="Pfam" id="PF01636">
    <property type="entry name" value="APH"/>
    <property type="match status" value="1"/>
</dbReference>
<dbReference type="InterPro" id="IPR011009">
    <property type="entry name" value="Kinase-like_dom_sf"/>
</dbReference>
<organism evidence="2">
    <name type="scientific">freshwater metagenome</name>
    <dbReference type="NCBI Taxonomy" id="449393"/>
    <lineage>
        <taxon>unclassified sequences</taxon>
        <taxon>metagenomes</taxon>
        <taxon>ecological metagenomes</taxon>
    </lineage>
</organism>
<accession>A0A6J6QGW3</accession>
<protein>
    <submittedName>
        <fullName evidence="2">Unannotated protein</fullName>
    </submittedName>
</protein>
<evidence type="ECO:0000313" key="2">
    <source>
        <dbReference type="EMBL" id="CAB4709772.1"/>
    </source>
</evidence>